<comment type="similarity">
    <text evidence="2 6">Belongs to the natriuretic peptide family.</text>
</comment>
<accession>A0A9D3PNX3</accession>
<dbReference type="PROSITE" id="PS00263">
    <property type="entry name" value="NATRIURETIC_PEPTIDE"/>
    <property type="match status" value="1"/>
</dbReference>
<protein>
    <recommendedName>
        <fullName evidence="9">C-type natriuretic peptide</fullName>
    </recommendedName>
</protein>
<comment type="subcellular location">
    <subcellularLocation>
        <location evidence="1 6">Secreted</location>
    </subcellularLocation>
</comment>
<dbReference type="InterPro" id="IPR030480">
    <property type="entry name" value="Natr_peptide_CS"/>
</dbReference>
<keyword evidence="8" id="KW-1185">Reference proteome</keyword>
<dbReference type="GO" id="GO:0097746">
    <property type="term" value="P:blood vessel diameter maintenance"/>
    <property type="evidence" value="ECO:0007669"/>
    <property type="project" value="UniProtKB-KW"/>
</dbReference>
<keyword evidence="5 6" id="KW-0838">Vasoactive</keyword>
<comment type="caution">
    <text evidence="7">The sequence shown here is derived from an EMBL/GenBank/DDBJ whole genome shotgun (WGS) entry which is preliminary data.</text>
</comment>
<organism evidence="7 8">
    <name type="scientific">Megalops atlanticus</name>
    <name type="common">Tarpon</name>
    <name type="synonym">Clupea gigantea</name>
    <dbReference type="NCBI Taxonomy" id="7932"/>
    <lineage>
        <taxon>Eukaryota</taxon>
        <taxon>Metazoa</taxon>
        <taxon>Chordata</taxon>
        <taxon>Craniata</taxon>
        <taxon>Vertebrata</taxon>
        <taxon>Euteleostomi</taxon>
        <taxon>Actinopterygii</taxon>
        <taxon>Neopterygii</taxon>
        <taxon>Teleostei</taxon>
        <taxon>Elopiformes</taxon>
        <taxon>Megalopidae</taxon>
        <taxon>Megalops</taxon>
    </lineage>
</organism>
<dbReference type="GO" id="GO:0005179">
    <property type="term" value="F:hormone activity"/>
    <property type="evidence" value="ECO:0007669"/>
    <property type="project" value="InterPro"/>
</dbReference>
<sequence length="98" mass="10663">MQILNDLFGARISSLLLAQPEVNEGSAESPPSVLRDGRGLPKEVGLAHREAPSHGVPRLFLDFMSRQRKFRGRTRKSSGRGCFGLKMDRIGALSGLGC</sequence>
<reference evidence="7" key="1">
    <citation type="submission" date="2021-01" db="EMBL/GenBank/DDBJ databases">
        <authorList>
            <person name="Zahm M."/>
            <person name="Roques C."/>
            <person name="Cabau C."/>
            <person name="Klopp C."/>
            <person name="Donnadieu C."/>
            <person name="Jouanno E."/>
            <person name="Lampietro C."/>
            <person name="Louis A."/>
            <person name="Herpin A."/>
            <person name="Echchiki A."/>
            <person name="Berthelot C."/>
            <person name="Parey E."/>
            <person name="Roest-Crollius H."/>
            <person name="Braasch I."/>
            <person name="Postlethwait J."/>
            <person name="Bobe J."/>
            <person name="Montfort J."/>
            <person name="Bouchez O."/>
            <person name="Begum T."/>
            <person name="Mejri S."/>
            <person name="Adams A."/>
            <person name="Chen W.-J."/>
            <person name="Guiguen Y."/>
        </authorList>
    </citation>
    <scope>NUCLEOTIDE SEQUENCE</scope>
    <source>
        <strain evidence="7">YG-15Mar2019-1</strain>
        <tissue evidence="7">Brain</tissue>
    </source>
</reference>
<keyword evidence="4" id="KW-0165">Cleavage on pair of basic residues</keyword>
<keyword evidence="3" id="KW-0964">Secreted</keyword>
<dbReference type="Proteomes" id="UP001046870">
    <property type="component" value="Chromosome 14"/>
</dbReference>
<dbReference type="PRINTS" id="PR00710">
    <property type="entry name" value="NATPEPTIDES"/>
</dbReference>
<dbReference type="GO" id="GO:0006182">
    <property type="term" value="P:cGMP biosynthetic process"/>
    <property type="evidence" value="ECO:0007669"/>
    <property type="project" value="TreeGrafter"/>
</dbReference>
<evidence type="ECO:0000256" key="3">
    <source>
        <dbReference type="ARBA" id="ARBA00022525"/>
    </source>
</evidence>
<evidence type="ECO:0008006" key="9">
    <source>
        <dbReference type="Google" id="ProtNLM"/>
    </source>
</evidence>
<dbReference type="GO" id="GO:0005576">
    <property type="term" value="C:extracellular region"/>
    <property type="evidence" value="ECO:0007669"/>
    <property type="project" value="UniProtKB-SubCell"/>
</dbReference>
<dbReference type="PANTHER" id="PTHR12167:SF6">
    <property type="entry name" value="C-TYPE NATRIURETIC PEPTIDE 2-LIKE"/>
    <property type="match status" value="1"/>
</dbReference>
<proteinExistence type="inferred from homology"/>
<dbReference type="PRINTS" id="PR00713">
    <property type="entry name" value="CNATPEPTIDE"/>
</dbReference>
<evidence type="ECO:0000256" key="4">
    <source>
        <dbReference type="ARBA" id="ARBA00022685"/>
    </source>
</evidence>
<gene>
    <name evidence="7" type="ORF">MATL_G00167040</name>
</gene>
<evidence type="ECO:0000256" key="1">
    <source>
        <dbReference type="ARBA" id="ARBA00004613"/>
    </source>
</evidence>
<dbReference type="PANTHER" id="PTHR12167">
    <property type="entry name" value="C-TYPE NATRIURETIC PEPTIDE"/>
    <property type="match status" value="1"/>
</dbReference>
<evidence type="ECO:0000313" key="7">
    <source>
        <dbReference type="EMBL" id="KAG7464574.1"/>
    </source>
</evidence>
<dbReference type="EMBL" id="JAFDVH010000014">
    <property type="protein sequence ID" value="KAG7464574.1"/>
    <property type="molecule type" value="Genomic_DNA"/>
</dbReference>
<dbReference type="OrthoDB" id="8911465at2759"/>
<dbReference type="GO" id="GO:0007168">
    <property type="term" value="P:receptor guanylyl cyclase signaling pathway"/>
    <property type="evidence" value="ECO:0007669"/>
    <property type="project" value="TreeGrafter"/>
</dbReference>
<evidence type="ECO:0000256" key="2">
    <source>
        <dbReference type="ARBA" id="ARBA00009041"/>
    </source>
</evidence>
<evidence type="ECO:0000256" key="6">
    <source>
        <dbReference type="RuleBase" id="RU003686"/>
    </source>
</evidence>
<dbReference type="AlphaFoldDB" id="A0A9D3PNX3"/>
<dbReference type="Pfam" id="PF00212">
    <property type="entry name" value="ANP"/>
    <property type="match status" value="1"/>
</dbReference>
<evidence type="ECO:0000256" key="5">
    <source>
        <dbReference type="ARBA" id="ARBA00022858"/>
    </source>
</evidence>
<evidence type="ECO:0000313" key="8">
    <source>
        <dbReference type="Proteomes" id="UP001046870"/>
    </source>
</evidence>
<dbReference type="InterPro" id="IPR000663">
    <property type="entry name" value="Natr_peptide"/>
</dbReference>
<dbReference type="InterPro" id="IPR002406">
    <property type="entry name" value="C_natriurtcpep"/>
</dbReference>
<name>A0A9D3PNX3_MEGAT</name>
<dbReference type="SMART" id="SM00183">
    <property type="entry name" value="NAT_PEP"/>
    <property type="match status" value="1"/>
</dbReference>